<dbReference type="GeneID" id="115819234"/>
<evidence type="ECO:0000313" key="3">
    <source>
        <dbReference type="Proteomes" id="UP000504632"/>
    </source>
</evidence>
<dbReference type="InParanoid" id="A0A6J2W5K9"/>
<dbReference type="InterPro" id="IPR001096">
    <property type="entry name" value="Peptidase_C13"/>
</dbReference>
<dbReference type="RefSeq" id="XP_030638656.1">
    <property type="nucleotide sequence ID" value="XM_030782796.1"/>
</dbReference>
<dbReference type="OrthoDB" id="9936403at2759"/>
<dbReference type="PANTHER" id="PTHR12000">
    <property type="entry name" value="HEMOGLOBINASE FAMILY MEMBER"/>
    <property type="match status" value="1"/>
</dbReference>
<dbReference type="GO" id="GO:0051603">
    <property type="term" value="P:proteolysis involved in protein catabolic process"/>
    <property type="evidence" value="ECO:0007669"/>
    <property type="project" value="TreeGrafter"/>
</dbReference>
<proteinExistence type="inferred from homology"/>
<comment type="similarity">
    <text evidence="1">Belongs to the peptidase C13 family.</text>
</comment>
<feature type="domain" description="Legumain prodomain" evidence="2">
    <location>
        <begin position="35"/>
        <end position="130"/>
    </location>
</feature>
<dbReference type="Gene3D" id="1.10.132.130">
    <property type="match status" value="1"/>
</dbReference>
<protein>
    <submittedName>
        <fullName evidence="4">Legumain</fullName>
    </submittedName>
</protein>
<sequence>MDIQDCVANKDVEVAILQKKIQSAKSPEEESRLKQELQDVMTTKEVIRDSVRHIVEKSADSPEQAERVLNSKSGDCMSRMYRDVVEYYKAKCFNWHEPKYQSAIHHMYLFANLCEEKIPVERIKSAIDEVSVGLKKDPVSSEGH</sequence>
<evidence type="ECO:0000259" key="2">
    <source>
        <dbReference type="Pfam" id="PF20985"/>
    </source>
</evidence>
<dbReference type="AlphaFoldDB" id="A0A6J2W5K9"/>
<dbReference type="Pfam" id="PF20985">
    <property type="entry name" value="Legum_prodom"/>
    <property type="match status" value="1"/>
</dbReference>
<gene>
    <name evidence="4" type="primary">LOC115819234</name>
</gene>
<evidence type="ECO:0000313" key="4">
    <source>
        <dbReference type="RefSeq" id="XP_030638656.1"/>
    </source>
</evidence>
<evidence type="ECO:0000256" key="1">
    <source>
        <dbReference type="ARBA" id="ARBA00009941"/>
    </source>
</evidence>
<dbReference type="PANTHER" id="PTHR12000:SF42">
    <property type="entry name" value="LEGUMAIN"/>
    <property type="match status" value="1"/>
</dbReference>
<reference evidence="4" key="1">
    <citation type="submission" date="2025-08" db="UniProtKB">
        <authorList>
            <consortium name="RefSeq"/>
        </authorList>
    </citation>
    <scope>IDENTIFICATION</scope>
</reference>
<name>A0A6J2W5K9_CHACN</name>
<dbReference type="GO" id="GO:0006624">
    <property type="term" value="P:vacuolar protein processing"/>
    <property type="evidence" value="ECO:0007669"/>
    <property type="project" value="TreeGrafter"/>
</dbReference>
<organism evidence="3 4">
    <name type="scientific">Chanos chanos</name>
    <name type="common">Milkfish</name>
    <name type="synonym">Mugil chanos</name>
    <dbReference type="NCBI Taxonomy" id="29144"/>
    <lineage>
        <taxon>Eukaryota</taxon>
        <taxon>Metazoa</taxon>
        <taxon>Chordata</taxon>
        <taxon>Craniata</taxon>
        <taxon>Vertebrata</taxon>
        <taxon>Euteleostomi</taxon>
        <taxon>Actinopterygii</taxon>
        <taxon>Neopterygii</taxon>
        <taxon>Teleostei</taxon>
        <taxon>Ostariophysi</taxon>
        <taxon>Gonorynchiformes</taxon>
        <taxon>Chanidae</taxon>
        <taxon>Chanos</taxon>
    </lineage>
</organism>
<dbReference type="GO" id="GO:0004197">
    <property type="term" value="F:cysteine-type endopeptidase activity"/>
    <property type="evidence" value="ECO:0007669"/>
    <property type="project" value="TreeGrafter"/>
</dbReference>
<dbReference type="InterPro" id="IPR048501">
    <property type="entry name" value="Legum_prodom"/>
</dbReference>
<dbReference type="CDD" id="cd21115">
    <property type="entry name" value="legumain_C"/>
    <property type="match status" value="1"/>
</dbReference>
<keyword evidence="3" id="KW-1185">Reference proteome</keyword>
<accession>A0A6J2W5K9</accession>
<dbReference type="InterPro" id="IPR046427">
    <property type="entry name" value="Legumain_prodom_sf"/>
</dbReference>
<dbReference type="Proteomes" id="UP000504632">
    <property type="component" value="Chromosome 8"/>
</dbReference>
<dbReference type="GO" id="GO:0005773">
    <property type="term" value="C:vacuole"/>
    <property type="evidence" value="ECO:0007669"/>
    <property type="project" value="GOC"/>
</dbReference>